<proteinExistence type="inferred from homology"/>
<reference evidence="7 9" key="1">
    <citation type="submission" date="2015-04" db="EMBL/GenBank/DDBJ databases">
        <title>Genome sequence of Mycobacterium obuense UC1.</title>
        <authorList>
            <person name="Greninger A.L."/>
            <person name="Cunningham G."/>
            <person name="Chiu C.Y."/>
            <person name="Miller S."/>
        </authorList>
    </citation>
    <scope>NUCLEOTIDE SEQUENCE [LARGE SCALE GENOMIC DNA]</scope>
    <source>
        <strain evidence="7 9">UC1</strain>
    </source>
</reference>
<evidence type="ECO:0000313" key="8">
    <source>
        <dbReference type="EMBL" id="TDL04158.1"/>
    </source>
</evidence>
<dbReference type="OrthoDB" id="9761633at2"/>
<dbReference type="SUPFAM" id="SSF53756">
    <property type="entry name" value="UDP-Glycosyltransferase/glycogen phosphorylase"/>
    <property type="match status" value="1"/>
</dbReference>
<dbReference type="EMBL" id="LAUZ02000027">
    <property type="protein sequence ID" value="KKF02865.1"/>
    <property type="molecule type" value="Genomic_DNA"/>
</dbReference>
<reference evidence="8 10" key="2">
    <citation type="submission" date="2019-01" db="EMBL/GenBank/DDBJ databases">
        <title>High-quality-draft genome sequences of five non-tuberculosis mycobacteriaceae isolated from a nosocomial environment.</title>
        <authorList>
            <person name="Tiago I."/>
            <person name="Alarico S."/>
            <person name="Pereira S.G."/>
            <person name="Coelho C."/>
            <person name="Maranha A."/>
            <person name="Empadinhas N."/>
        </authorList>
    </citation>
    <scope>NUCLEOTIDE SEQUENCE [LARGE SCALE GENOMIC DNA]</scope>
    <source>
        <strain evidence="8 10">22DIII</strain>
    </source>
</reference>
<dbReference type="AlphaFoldDB" id="A0A0M2K6N3"/>
<dbReference type="PATRIC" id="fig|1807.13.peg.2695"/>
<evidence type="ECO:0000256" key="2">
    <source>
        <dbReference type="ARBA" id="ARBA00008799"/>
    </source>
</evidence>
<comment type="caution">
    <text evidence="7">The sequence shown here is derived from an EMBL/GenBank/DDBJ whole genome shotgun (WGS) entry which is preliminary data.</text>
</comment>
<evidence type="ECO:0000256" key="1">
    <source>
        <dbReference type="ARBA" id="ARBA00001525"/>
    </source>
</evidence>
<sequence>MPDPSGPDVRSGSAASADFVVVANRLPIDIVRRPDGSTEYKRSPGGLVTALEPLLRKRSGAWIGWPGVPEEADDPDSFDEPIEQDGMTLVPVRLSAEDVAEYYEGFSNATLWPLYHDVIVKPIYHREWWDRYVEVNRRFAEATARVAGEGATVWVQDYQLQLVPKMLRMLRPDLTIGFFLHIPFPPVELFMQMPWRTEIVEGLLGADLVGFHLPGGAQNFLILSRRLVGANTSRGNVGVRSRFGEVFVGFRTVKVGAFPISIDSGDLDEQARTRRIRQRAREIRAELGNPRKVLLGVDRLDYTKGIDVRLRAFSELLDEGRIDPKDTVLVQLATPSRERVESYIAMREDIERQVGHVNGEYGEVGHPVLHYLHRPVPREDLIAFYVAADVMLVTPLRDGMNLVAKEYVACRGDLGGALVLSEFTGAAAELRQAYLTNPHHLEGVKDAIEAALTQAPEEGRRRMRALRRQVLAHDVDRWARSFLEALADSRSA</sequence>
<dbReference type="GO" id="GO:0003825">
    <property type="term" value="F:alpha,alpha-trehalose-phosphate synthase (UDP-forming) activity"/>
    <property type="evidence" value="ECO:0007669"/>
    <property type="project" value="TreeGrafter"/>
</dbReference>
<dbReference type="Proteomes" id="UP000034150">
    <property type="component" value="Unassembled WGS sequence"/>
</dbReference>
<dbReference type="EMBL" id="SDLP01000009">
    <property type="protein sequence ID" value="TDL04158.1"/>
    <property type="molecule type" value="Genomic_DNA"/>
</dbReference>
<dbReference type="CDD" id="cd03788">
    <property type="entry name" value="GT20_TPS"/>
    <property type="match status" value="1"/>
</dbReference>
<evidence type="ECO:0000256" key="6">
    <source>
        <dbReference type="ARBA" id="ARBA00093268"/>
    </source>
</evidence>
<dbReference type="Gene3D" id="3.40.50.2000">
    <property type="entry name" value="Glycogen Phosphorylase B"/>
    <property type="match status" value="2"/>
</dbReference>
<evidence type="ECO:0000256" key="5">
    <source>
        <dbReference type="ARBA" id="ARBA00048311"/>
    </source>
</evidence>
<evidence type="ECO:0000256" key="4">
    <source>
        <dbReference type="ARBA" id="ARBA00047452"/>
    </source>
</evidence>
<dbReference type="Pfam" id="PF00982">
    <property type="entry name" value="Glyco_transf_20"/>
    <property type="match status" value="1"/>
</dbReference>
<gene>
    <name evidence="8" type="ORF">EUA04_23435</name>
    <name evidence="7" type="ORF">WN67_06460</name>
</gene>
<dbReference type="STRING" id="1807.MOBUDSM44075_03300"/>
<name>A0A0M2K6N3_9MYCO</name>
<comment type="catalytic activity">
    <reaction evidence="4">
        <text>GDP-alpha-D-glucose + D-glucose 6-phosphate = alpha,alpha-trehalose 6-phosphate + GDP + H(+)</text>
        <dbReference type="Rhea" id="RHEA:14605"/>
        <dbReference type="ChEBI" id="CHEBI:15378"/>
        <dbReference type="ChEBI" id="CHEBI:58189"/>
        <dbReference type="ChEBI" id="CHEBI:58429"/>
        <dbReference type="ChEBI" id="CHEBI:61548"/>
        <dbReference type="ChEBI" id="CHEBI:62230"/>
    </reaction>
</comment>
<comment type="similarity">
    <text evidence="2">Belongs to the glycosyltransferase 20 family.</text>
</comment>
<evidence type="ECO:0000256" key="3">
    <source>
        <dbReference type="ARBA" id="ARBA00012842"/>
    </source>
</evidence>
<evidence type="ECO:0000313" key="7">
    <source>
        <dbReference type="EMBL" id="KKF02865.1"/>
    </source>
</evidence>
<dbReference type="GO" id="GO:0004805">
    <property type="term" value="F:trehalose-phosphatase activity"/>
    <property type="evidence" value="ECO:0007669"/>
    <property type="project" value="TreeGrafter"/>
</dbReference>
<dbReference type="GO" id="GO:0005992">
    <property type="term" value="P:trehalose biosynthetic process"/>
    <property type="evidence" value="ECO:0007669"/>
    <property type="project" value="InterPro"/>
</dbReference>
<comment type="catalytic activity">
    <reaction evidence="1">
        <text>CDP-alpha-D-glucose + D-glucose 6-phosphate = alpha,alpha-trehalose 6-phosphate + CDP + H(+)</text>
        <dbReference type="Rhea" id="RHEA:53884"/>
        <dbReference type="ChEBI" id="CHEBI:15378"/>
        <dbReference type="ChEBI" id="CHEBI:58069"/>
        <dbReference type="ChEBI" id="CHEBI:58429"/>
        <dbReference type="ChEBI" id="CHEBI:61548"/>
        <dbReference type="ChEBI" id="CHEBI:137927"/>
    </reaction>
</comment>
<evidence type="ECO:0000313" key="10">
    <source>
        <dbReference type="Proteomes" id="UP000294952"/>
    </source>
</evidence>
<dbReference type="RefSeq" id="WP_046362228.1">
    <property type="nucleotide sequence ID" value="NZ_CALTXN010000009.1"/>
</dbReference>
<comment type="catalytic activity">
    <reaction evidence="6">
        <text>TDP-alpha-D-glucose + D-glucose 6-phosphate = 5-methyl-UDP + alpha,alpha-trehalose 6-phosphate + H(+)</text>
        <dbReference type="Rhea" id="RHEA:53888"/>
        <dbReference type="ChEBI" id="CHEBI:15378"/>
        <dbReference type="ChEBI" id="CHEBI:58429"/>
        <dbReference type="ChEBI" id="CHEBI:61417"/>
        <dbReference type="ChEBI" id="CHEBI:61548"/>
        <dbReference type="ChEBI" id="CHEBI:137931"/>
    </reaction>
</comment>
<evidence type="ECO:0000313" key="9">
    <source>
        <dbReference type="Proteomes" id="UP000034150"/>
    </source>
</evidence>
<dbReference type="GO" id="GO:0005829">
    <property type="term" value="C:cytosol"/>
    <property type="evidence" value="ECO:0007669"/>
    <property type="project" value="TreeGrafter"/>
</dbReference>
<dbReference type="PANTHER" id="PTHR10788:SF106">
    <property type="entry name" value="BCDNA.GH08860"/>
    <property type="match status" value="1"/>
</dbReference>
<protein>
    <recommendedName>
        <fullName evidence="3">alpha,alpha-trehalose-phosphate synthase (ADP-forming)</fullName>
        <ecNumber evidence="3">2.4.1.347</ecNumber>
    </recommendedName>
</protein>
<organism evidence="7 9">
    <name type="scientific">Mycolicibacterium obuense</name>
    <dbReference type="NCBI Taxonomy" id="1807"/>
    <lineage>
        <taxon>Bacteria</taxon>
        <taxon>Bacillati</taxon>
        <taxon>Actinomycetota</taxon>
        <taxon>Actinomycetes</taxon>
        <taxon>Mycobacteriales</taxon>
        <taxon>Mycobacteriaceae</taxon>
        <taxon>Mycolicibacterium</taxon>
    </lineage>
</organism>
<dbReference type="Proteomes" id="UP000294952">
    <property type="component" value="Unassembled WGS sequence"/>
</dbReference>
<accession>A0A0M2K6N3</accession>
<dbReference type="InterPro" id="IPR001830">
    <property type="entry name" value="Glyco_trans_20"/>
</dbReference>
<keyword evidence="9" id="KW-1185">Reference proteome</keyword>
<dbReference type="EC" id="2.4.1.347" evidence="3"/>
<comment type="catalytic activity">
    <reaction evidence="5">
        <text>ADP-alpha-D-glucose + D-glucose 6-phosphate = alpha,alpha-trehalose 6-phosphate + ADP + H(+)</text>
        <dbReference type="Rhea" id="RHEA:53880"/>
        <dbReference type="ChEBI" id="CHEBI:15378"/>
        <dbReference type="ChEBI" id="CHEBI:57498"/>
        <dbReference type="ChEBI" id="CHEBI:58429"/>
        <dbReference type="ChEBI" id="CHEBI:61548"/>
        <dbReference type="ChEBI" id="CHEBI:456216"/>
        <dbReference type="EC" id="2.4.1.347"/>
    </reaction>
</comment>
<dbReference type="PANTHER" id="PTHR10788">
    <property type="entry name" value="TREHALOSE-6-PHOSPHATE SYNTHASE"/>
    <property type="match status" value="1"/>
</dbReference>